<feature type="compositionally biased region" description="Basic and acidic residues" evidence="1">
    <location>
        <begin position="77"/>
        <end position="86"/>
    </location>
</feature>
<feature type="region of interest" description="Disordered" evidence="1">
    <location>
        <begin position="56"/>
        <end position="88"/>
    </location>
</feature>
<keyword evidence="2" id="KW-0812">Transmembrane</keyword>
<accession>A0ABQ7YC59</accession>
<organism evidence="3 4">
    <name type="scientific">Brassica napus</name>
    <name type="common">Rape</name>
    <dbReference type="NCBI Taxonomy" id="3708"/>
    <lineage>
        <taxon>Eukaryota</taxon>
        <taxon>Viridiplantae</taxon>
        <taxon>Streptophyta</taxon>
        <taxon>Embryophyta</taxon>
        <taxon>Tracheophyta</taxon>
        <taxon>Spermatophyta</taxon>
        <taxon>Magnoliopsida</taxon>
        <taxon>eudicotyledons</taxon>
        <taxon>Gunneridae</taxon>
        <taxon>Pentapetalae</taxon>
        <taxon>rosids</taxon>
        <taxon>malvids</taxon>
        <taxon>Brassicales</taxon>
        <taxon>Brassicaceae</taxon>
        <taxon>Brassiceae</taxon>
        <taxon>Brassica</taxon>
    </lineage>
</organism>
<protein>
    <submittedName>
        <fullName evidence="3">Uncharacterized protein</fullName>
    </submittedName>
</protein>
<keyword evidence="2" id="KW-1133">Transmembrane helix</keyword>
<proteinExistence type="predicted"/>
<keyword evidence="4" id="KW-1185">Reference proteome</keyword>
<comment type="caution">
    <text evidence="3">The sequence shown here is derived from an EMBL/GenBank/DDBJ whole genome shotgun (WGS) entry which is preliminary data.</text>
</comment>
<reference evidence="3 4" key="1">
    <citation type="submission" date="2021-05" db="EMBL/GenBank/DDBJ databases">
        <title>Genome Assembly of Synthetic Allotetraploid Brassica napus Reveals Homoeologous Exchanges between Subgenomes.</title>
        <authorList>
            <person name="Davis J.T."/>
        </authorList>
    </citation>
    <scope>NUCLEOTIDE SEQUENCE [LARGE SCALE GENOMIC DNA]</scope>
    <source>
        <strain evidence="4">cv. Da-Ae</strain>
        <tissue evidence="3">Seedling</tissue>
    </source>
</reference>
<feature type="transmembrane region" description="Helical" evidence="2">
    <location>
        <begin position="24"/>
        <end position="45"/>
    </location>
</feature>
<dbReference type="EMBL" id="JAGKQM010000018">
    <property type="protein sequence ID" value="KAH0865789.1"/>
    <property type="molecule type" value="Genomic_DNA"/>
</dbReference>
<keyword evidence="2" id="KW-0472">Membrane</keyword>
<evidence type="ECO:0000313" key="4">
    <source>
        <dbReference type="Proteomes" id="UP000824890"/>
    </source>
</evidence>
<evidence type="ECO:0000256" key="2">
    <source>
        <dbReference type="SAM" id="Phobius"/>
    </source>
</evidence>
<gene>
    <name evidence="3" type="ORF">HID58_083000</name>
</gene>
<evidence type="ECO:0000256" key="1">
    <source>
        <dbReference type="SAM" id="MobiDB-lite"/>
    </source>
</evidence>
<dbReference type="Proteomes" id="UP000824890">
    <property type="component" value="Unassembled WGS sequence"/>
</dbReference>
<evidence type="ECO:0000313" key="3">
    <source>
        <dbReference type="EMBL" id="KAH0865789.1"/>
    </source>
</evidence>
<sequence length="199" mass="22001">MEYTVARVSPTRGSYSVDFDLRGFVSNILLMSVALLLWAVVLYFFSLSSAREREEQSSDNGEFGLNKALTVDSSPPTEEKEPKTQRFDPAALPPLRRERCRDRVCVGCWSCLPQQLACLASQLVCSRNHVLGSLPSWPLFLSLTMDGELATELTTRTMDLLRTTNLGILSVAVFVVLVKTESKNGALGVFLSHGVEEVL</sequence>
<name>A0ABQ7YC59_BRANA</name>